<dbReference type="PROSITE" id="PS00678">
    <property type="entry name" value="WD_REPEATS_1"/>
    <property type="match status" value="2"/>
</dbReference>
<dbReference type="Proteomes" id="UP000241890">
    <property type="component" value="Unassembled WGS sequence"/>
</dbReference>
<proteinExistence type="predicted"/>
<gene>
    <name evidence="6" type="ORF">FCC1311_023342</name>
</gene>
<dbReference type="SMART" id="SM00320">
    <property type="entry name" value="WD40"/>
    <property type="match status" value="6"/>
</dbReference>
<comment type="caution">
    <text evidence="6">The sequence shown here is derived from an EMBL/GenBank/DDBJ whole genome shotgun (WGS) entry which is preliminary data.</text>
</comment>
<dbReference type="InterPro" id="IPR001680">
    <property type="entry name" value="WD40_rpt"/>
</dbReference>
<dbReference type="InterPro" id="IPR015943">
    <property type="entry name" value="WD40/YVTN_repeat-like_dom_sf"/>
</dbReference>
<evidence type="ECO:0000313" key="7">
    <source>
        <dbReference type="Proteomes" id="UP000241890"/>
    </source>
</evidence>
<name>A0A2R5GE79_9STRA</name>
<dbReference type="PROSITE" id="PS50082">
    <property type="entry name" value="WD_REPEATS_2"/>
    <property type="match status" value="3"/>
</dbReference>
<dbReference type="InParanoid" id="A0A2R5GE79"/>
<protein>
    <submittedName>
        <fullName evidence="6">WD repeat-containing protein wdr-5.1</fullName>
    </submittedName>
</protein>
<feature type="repeat" description="WD" evidence="3">
    <location>
        <begin position="92"/>
        <end position="131"/>
    </location>
</feature>
<feature type="coiled-coil region" evidence="4">
    <location>
        <begin position="460"/>
        <end position="508"/>
    </location>
</feature>
<dbReference type="CDD" id="cd00200">
    <property type="entry name" value="WD40"/>
    <property type="match status" value="1"/>
</dbReference>
<dbReference type="PANTHER" id="PTHR19848">
    <property type="entry name" value="WD40 REPEAT PROTEIN"/>
    <property type="match status" value="1"/>
</dbReference>
<dbReference type="PROSITE" id="PS50294">
    <property type="entry name" value="WD_REPEATS_REGION"/>
    <property type="match status" value="3"/>
</dbReference>
<feature type="region of interest" description="Disordered" evidence="5">
    <location>
        <begin position="508"/>
        <end position="541"/>
    </location>
</feature>
<dbReference type="Pfam" id="PF00400">
    <property type="entry name" value="WD40"/>
    <property type="match status" value="4"/>
</dbReference>
<evidence type="ECO:0000313" key="6">
    <source>
        <dbReference type="EMBL" id="GBG26114.1"/>
    </source>
</evidence>
<evidence type="ECO:0000256" key="4">
    <source>
        <dbReference type="SAM" id="Coils"/>
    </source>
</evidence>
<keyword evidence="2" id="KW-0677">Repeat</keyword>
<accession>A0A2R5GE79</accession>
<feature type="repeat" description="WD" evidence="3">
    <location>
        <begin position="211"/>
        <end position="250"/>
    </location>
</feature>
<sequence>MLRRLLRTRRARARKGGDVLSVAQSPELIVAGSDKSLRAWSRDGDRLVLAMLTPDKAQAWAVAVYGDLAVVGTGKGGLFIVDVCSSTVLHSLHGHANAVRSIVFEGEVILSGSEDGTIRLWRADNGQSLMTITVDSWVLGLAAQGDFIAAGLEDTSVHIFDRATGERKHILSDANDYVRSVAIDTTRLVSGSDDRIVRVYVVPSFELVHSLRGHSTWVLSVALQGERIVSGSADKTIRVWDARTGTQLSIMQAHSNWVKSVSLLDQEIVSGSLDRTVRVWDLETGTCKITLNGTEPSGAAADVFSSDSEDSQAEAQTPKALLLLNEESVVATGCYSVLEAINQRRADNEQSTLIALQSSLAYLRKSVMQSPEMEHAQDSLLAALATLEECSINARGTPTCFAAQYAEQATRDQAIEIEQLQRDLDTANGMDLMSSFDDLKLMEANKDHATALAKHRTLELTAVEQKLQQTQDAAQSLKHNLEHTHGKFNDATSELAALRRENEALRAHIENPSEKPIPSPVAKTNPSFDDTPEGGQGRHAF</sequence>
<dbReference type="InterPro" id="IPR036322">
    <property type="entry name" value="WD40_repeat_dom_sf"/>
</dbReference>
<keyword evidence="1 3" id="KW-0853">WD repeat</keyword>
<dbReference type="AlphaFoldDB" id="A0A2R5GE79"/>
<dbReference type="Gene3D" id="2.130.10.10">
    <property type="entry name" value="YVTN repeat-like/Quinoprotein amine dehydrogenase"/>
    <property type="match status" value="2"/>
</dbReference>
<dbReference type="PRINTS" id="PR00320">
    <property type="entry name" value="GPROTEINBRPT"/>
</dbReference>
<feature type="repeat" description="WD" evidence="3">
    <location>
        <begin position="251"/>
        <end position="290"/>
    </location>
</feature>
<keyword evidence="7" id="KW-1185">Reference proteome</keyword>
<organism evidence="6 7">
    <name type="scientific">Hondaea fermentalgiana</name>
    <dbReference type="NCBI Taxonomy" id="2315210"/>
    <lineage>
        <taxon>Eukaryota</taxon>
        <taxon>Sar</taxon>
        <taxon>Stramenopiles</taxon>
        <taxon>Bigyra</taxon>
        <taxon>Labyrinthulomycetes</taxon>
        <taxon>Thraustochytrida</taxon>
        <taxon>Thraustochytriidae</taxon>
        <taxon>Hondaea</taxon>
    </lineage>
</organism>
<dbReference type="EMBL" id="BEYU01000019">
    <property type="protein sequence ID" value="GBG26114.1"/>
    <property type="molecule type" value="Genomic_DNA"/>
</dbReference>
<evidence type="ECO:0000256" key="2">
    <source>
        <dbReference type="ARBA" id="ARBA00022737"/>
    </source>
</evidence>
<reference evidence="6 7" key="1">
    <citation type="submission" date="2017-12" db="EMBL/GenBank/DDBJ databases">
        <title>Sequencing, de novo assembly and annotation of complete genome of a new Thraustochytrid species, strain FCC1311.</title>
        <authorList>
            <person name="Sedici K."/>
            <person name="Godart F."/>
            <person name="Aiese Cigliano R."/>
            <person name="Sanseverino W."/>
            <person name="Barakat M."/>
            <person name="Ortet P."/>
            <person name="Marechal E."/>
            <person name="Cagnac O."/>
            <person name="Amato A."/>
        </authorList>
    </citation>
    <scope>NUCLEOTIDE SEQUENCE [LARGE SCALE GENOMIC DNA]</scope>
</reference>
<dbReference type="PANTHER" id="PTHR19848:SF8">
    <property type="entry name" value="F-BOX AND WD REPEAT DOMAIN CONTAINING 7"/>
    <property type="match status" value="1"/>
</dbReference>
<dbReference type="InterPro" id="IPR019775">
    <property type="entry name" value="WD40_repeat_CS"/>
</dbReference>
<evidence type="ECO:0000256" key="5">
    <source>
        <dbReference type="SAM" id="MobiDB-lite"/>
    </source>
</evidence>
<dbReference type="SUPFAM" id="SSF50978">
    <property type="entry name" value="WD40 repeat-like"/>
    <property type="match status" value="1"/>
</dbReference>
<keyword evidence="4" id="KW-0175">Coiled coil</keyword>
<evidence type="ECO:0000256" key="1">
    <source>
        <dbReference type="ARBA" id="ARBA00022574"/>
    </source>
</evidence>
<dbReference type="InterPro" id="IPR020472">
    <property type="entry name" value="WD40_PAC1"/>
</dbReference>
<evidence type="ECO:0000256" key="3">
    <source>
        <dbReference type="PROSITE-ProRule" id="PRU00221"/>
    </source>
</evidence>
<dbReference type="OrthoDB" id="202197at2759"/>